<keyword evidence="1 5" id="KW-0489">Methyltransferase</keyword>
<sequence>MPYLTRMSQYIIAGGASGKERLALLGRILNGGTLDLLRRLEPGPVHRFLDLGCGGGSLSIAAAKTGYAQQVTGIDFDEKLIGLARKDAAEEGVPNVTFTQGDATSFDSTDTYDVAYARFLFSHMTDAGAVLRNLARAARPGGLVLLEDVDFAGHFCYPASAAFDRYVDWYERAARHNGQDPHVGRRLFELLGTAGLQEAGFDLLQPVFHKGAGKWMAVYTLEKIGPALLQQGLATEEEWQVTVDELKAFTADPRTIISMPRIFRAWARLR</sequence>
<dbReference type="EMBL" id="SKFH01000016">
    <property type="protein sequence ID" value="TCZ70462.1"/>
    <property type="molecule type" value="Genomic_DNA"/>
</dbReference>
<dbReference type="GO" id="GO:0032259">
    <property type="term" value="P:methylation"/>
    <property type="evidence" value="ECO:0007669"/>
    <property type="project" value="UniProtKB-KW"/>
</dbReference>
<dbReference type="CDD" id="cd02440">
    <property type="entry name" value="AdoMet_MTases"/>
    <property type="match status" value="1"/>
</dbReference>
<dbReference type="Proteomes" id="UP000295164">
    <property type="component" value="Unassembled WGS sequence"/>
</dbReference>
<organism evidence="5 6">
    <name type="scientific">Flaviaesturariibacter aridisoli</name>
    <dbReference type="NCBI Taxonomy" id="2545761"/>
    <lineage>
        <taxon>Bacteria</taxon>
        <taxon>Pseudomonadati</taxon>
        <taxon>Bacteroidota</taxon>
        <taxon>Chitinophagia</taxon>
        <taxon>Chitinophagales</taxon>
        <taxon>Chitinophagaceae</taxon>
        <taxon>Flaviaestuariibacter</taxon>
    </lineage>
</organism>
<dbReference type="PANTHER" id="PTHR43464:SF19">
    <property type="entry name" value="UBIQUINONE BIOSYNTHESIS O-METHYLTRANSFERASE, MITOCHONDRIAL"/>
    <property type="match status" value="1"/>
</dbReference>
<dbReference type="GO" id="GO:0008168">
    <property type="term" value="F:methyltransferase activity"/>
    <property type="evidence" value="ECO:0007669"/>
    <property type="project" value="UniProtKB-KW"/>
</dbReference>
<protein>
    <submittedName>
        <fullName evidence="5">Methyltransferase domain-containing protein</fullName>
    </submittedName>
</protein>
<evidence type="ECO:0000313" key="6">
    <source>
        <dbReference type="Proteomes" id="UP000295164"/>
    </source>
</evidence>
<evidence type="ECO:0000259" key="4">
    <source>
        <dbReference type="Pfam" id="PF13847"/>
    </source>
</evidence>
<dbReference type="OrthoDB" id="9770553at2"/>
<dbReference type="InterPro" id="IPR029063">
    <property type="entry name" value="SAM-dependent_MTases_sf"/>
</dbReference>
<dbReference type="InterPro" id="IPR025714">
    <property type="entry name" value="Methyltranfer_dom"/>
</dbReference>
<evidence type="ECO:0000256" key="1">
    <source>
        <dbReference type="ARBA" id="ARBA00022603"/>
    </source>
</evidence>
<dbReference type="Gene3D" id="3.40.50.150">
    <property type="entry name" value="Vaccinia Virus protein VP39"/>
    <property type="match status" value="1"/>
</dbReference>
<reference evidence="5 6" key="1">
    <citation type="submission" date="2019-03" db="EMBL/GenBank/DDBJ databases">
        <authorList>
            <person name="Kim M.K.M."/>
        </authorList>
    </citation>
    <scope>NUCLEOTIDE SEQUENCE [LARGE SCALE GENOMIC DNA]</scope>
    <source>
        <strain evidence="5 6">17J68-15</strain>
    </source>
</reference>
<name>A0A4R4E0H0_9BACT</name>
<dbReference type="PANTHER" id="PTHR43464">
    <property type="entry name" value="METHYLTRANSFERASE"/>
    <property type="match status" value="1"/>
</dbReference>
<dbReference type="Pfam" id="PF13847">
    <property type="entry name" value="Methyltransf_31"/>
    <property type="match status" value="1"/>
</dbReference>
<gene>
    <name evidence="5" type="ORF">E0486_10930</name>
</gene>
<dbReference type="SUPFAM" id="SSF53335">
    <property type="entry name" value="S-adenosyl-L-methionine-dependent methyltransferases"/>
    <property type="match status" value="1"/>
</dbReference>
<keyword evidence="2 5" id="KW-0808">Transferase</keyword>
<keyword evidence="6" id="KW-1185">Reference proteome</keyword>
<proteinExistence type="predicted"/>
<feature type="domain" description="Methyltransferase" evidence="4">
    <location>
        <begin position="47"/>
        <end position="150"/>
    </location>
</feature>
<dbReference type="AlphaFoldDB" id="A0A4R4E0H0"/>
<keyword evidence="3" id="KW-0949">S-adenosyl-L-methionine</keyword>
<comment type="caution">
    <text evidence="5">The sequence shown here is derived from an EMBL/GenBank/DDBJ whole genome shotgun (WGS) entry which is preliminary data.</text>
</comment>
<evidence type="ECO:0000313" key="5">
    <source>
        <dbReference type="EMBL" id="TCZ70462.1"/>
    </source>
</evidence>
<evidence type="ECO:0000256" key="3">
    <source>
        <dbReference type="ARBA" id="ARBA00022691"/>
    </source>
</evidence>
<accession>A0A4R4E0H0</accession>
<evidence type="ECO:0000256" key="2">
    <source>
        <dbReference type="ARBA" id="ARBA00022679"/>
    </source>
</evidence>